<dbReference type="SMART" id="SM00906">
    <property type="entry name" value="Fungal_trans"/>
    <property type="match status" value="1"/>
</dbReference>
<evidence type="ECO:0000259" key="7">
    <source>
        <dbReference type="SMART" id="SM00906"/>
    </source>
</evidence>
<feature type="domain" description="Xylanolytic transcriptional activator regulatory" evidence="7">
    <location>
        <begin position="238"/>
        <end position="313"/>
    </location>
</feature>
<dbReference type="GO" id="GO:0003677">
    <property type="term" value="F:DNA binding"/>
    <property type="evidence" value="ECO:0007669"/>
    <property type="project" value="UniProtKB-KW"/>
</dbReference>
<keyword evidence="4" id="KW-0804">Transcription</keyword>
<evidence type="ECO:0000256" key="2">
    <source>
        <dbReference type="ARBA" id="ARBA00023015"/>
    </source>
</evidence>
<name>A0A9W4J675_9EURO</name>
<dbReference type="InterPro" id="IPR050987">
    <property type="entry name" value="AtrR-like"/>
</dbReference>
<evidence type="ECO:0000313" key="9">
    <source>
        <dbReference type="Proteomes" id="UP001152592"/>
    </source>
</evidence>
<dbReference type="GO" id="GO:0005634">
    <property type="term" value="C:nucleus"/>
    <property type="evidence" value="ECO:0007669"/>
    <property type="project" value="UniProtKB-SubCell"/>
</dbReference>
<accession>A0A9W4J675</accession>
<dbReference type="CDD" id="cd12148">
    <property type="entry name" value="fungal_TF_MHR"/>
    <property type="match status" value="1"/>
</dbReference>
<dbReference type="OrthoDB" id="37537at2759"/>
<keyword evidence="6" id="KW-1133">Transmembrane helix</keyword>
<dbReference type="EMBL" id="CAJVPD010000236">
    <property type="protein sequence ID" value="CAG8380826.1"/>
    <property type="molecule type" value="Genomic_DNA"/>
</dbReference>
<dbReference type="AlphaFoldDB" id="A0A9W4J675"/>
<gene>
    <name evidence="8" type="ORF">PSALAMII_LOCUS5685</name>
</gene>
<evidence type="ECO:0000256" key="5">
    <source>
        <dbReference type="ARBA" id="ARBA00023242"/>
    </source>
</evidence>
<evidence type="ECO:0000256" key="6">
    <source>
        <dbReference type="SAM" id="Phobius"/>
    </source>
</evidence>
<proteinExistence type="predicted"/>
<dbReference type="PANTHER" id="PTHR46910">
    <property type="entry name" value="TRANSCRIPTION FACTOR PDR1"/>
    <property type="match status" value="1"/>
</dbReference>
<comment type="caution">
    <text evidence="8">The sequence shown here is derived from an EMBL/GenBank/DDBJ whole genome shotgun (WGS) entry which is preliminary data.</text>
</comment>
<evidence type="ECO:0000313" key="8">
    <source>
        <dbReference type="EMBL" id="CAG8380826.1"/>
    </source>
</evidence>
<keyword evidence="6" id="KW-0472">Membrane</keyword>
<keyword evidence="2" id="KW-0805">Transcription regulation</keyword>
<keyword evidence="6" id="KW-0812">Transmembrane</keyword>
<comment type="subcellular location">
    <subcellularLocation>
        <location evidence="1">Nucleus</location>
    </subcellularLocation>
</comment>
<evidence type="ECO:0000256" key="4">
    <source>
        <dbReference type="ARBA" id="ARBA00023163"/>
    </source>
</evidence>
<keyword evidence="3" id="KW-0238">DNA-binding</keyword>
<dbReference type="GO" id="GO:0006351">
    <property type="term" value="P:DNA-templated transcription"/>
    <property type="evidence" value="ECO:0007669"/>
    <property type="project" value="InterPro"/>
</dbReference>
<dbReference type="Proteomes" id="UP001152592">
    <property type="component" value="Unassembled WGS sequence"/>
</dbReference>
<evidence type="ECO:0000256" key="3">
    <source>
        <dbReference type="ARBA" id="ARBA00023125"/>
    </source>
</evidence>
<dbReference type="GO" id="GO:0008270">
    <property type="term" value="F:zinc ion binding"/>
    <property type="evidence" value="ECO:0007669"/>
    <property type="project" value="InterPro"/>
</dbReference>
<sequence length="556" mass="62196">MIQCDRTRPRCNWCHHHDLPCSFTRGRSLSGIVKAGTSGEDTTARSPLARSYQPEEPEANLLLGTMYLCNGVPFFSARGRQWIEAQTGERVALAHYTPPRRIGLLNPGFPPRPAVFLPDQDRVRSHLALFKKSVLSDIFPFLEVSLFEETIETAYSAKNDTDAATATARACIFAFMSIVCVFSKDLNEENLDTGDDYSSQAYHLLPGIFGDSMTVDGLQAILMLCFYNQTVAGDLLGVELLLSAATRFVFHLRANISAPRPPDSKRLTVAGHARKLFWLCYLFSQEITMRTGLAPCLDDVNCDLTLPAVSECSPLFLVFIRLGLIQSQVYRRLHAPSAMGQTDAELLCTIRELDELLEDWRLSIPSSARPTFTCQSTDAEQTEFSVLQLEHHYCMAIIHQASGRCQSWTENQETSGPASSLAISVEASRSLLRKFSDLELRFHQYNLMYYRPDLLFPFPGKYLIIVSSFFLPYLTAAMIHLFCHLLLDPINAATSADIDLIAVVPGHLATRLWPQAPTALKTQVEYVQGLGVEIQRLSRSAVFNDVRVQGYLAHKK</sequence>
<feature type="transmembrane region" description="Helical" evidence="6">
    <location>
        <begin position="462"/>
        <end position="487"/>
    </location>
</feature>
<evidence type="ECO:0000256" key="1">
    <source>
        <dbReference type="ARBA" id="ARBA00004123"/>
    </source>
</evidence>
<dbReference type="PANTHER" id="PTHR46910:SF37">
    <property type="entry name" value="ZN(II)2CYS6 TRANSCRIPTION FACTOR (EUROFUNG)"/>
    <property type="match status" value="1"/>
</dbReference>
<dbReference type="GO" id="GO:0003700">
    <property type="term" value="F:DNA-binding transcription factor activity"/>
    <property type="evidence" value="ECO:0007669"/>
    <property type="project" value="InterPro"/>
</dbReference>
<dbReference type="Pfam" id="PF04082">
    <property type="entry name" value="Fungal_trans"/>
    <property type="match status" value="1"/>
</dbReference>
<protein>
    <recommendedName>
        <fullName evidence="7">Xylanolytic transcriptional activator regulatory domain-containing protein</fullName>
    </recommendedName>
</protein>
<dbReference type="InterPro" id="IPR007219">
    <property type="entry name" value="XnlR_reg_dom"/>
</dbReference>
<organism evidence="8 9">
    <name type="scientific">Penicillium salamii</name>
    <dbReference type="NCBI Taxonomy" id="1612424"/>
    <lineage>
        <taxon>Eukaryota</taxon>
        <taxon>Fungi</taxon>
        <taxon>Dikarya</taxon>
        <taxon>Ascomycota</taxon>
        <taxon>Pezizomycotina</taxon>
        <taxon>Eurotiomycetes</taxon>
        <taxon>Eurotiomycetidae</taxon>
        <taxon>Eurotiales</taxon>
        <taxon>Aspergillaceae</taxon>
        <taxon>Penicillium</taxon>
    </lineage>
</organism>
<keyword evidence="5" id="KW-0539">Nucleus</keyword>
<reference evidence="8" key="1">
    <citation type="submission" date="2021-07" db="EMBL/GenBank/DDBJ databases">
        <authorList>
            <person name="Branca A.L. A."/>
        </authorList>
    </citation>
    <scope>NUCLEOTIDE SEQUENCE</scope>
</reference>